<feature type="compositionally biased region" description="Basic and acidic residues" evidence="8">
    <location>
        <begin position="492"/>
        <end position="504"/>
    </location>
</feature>
<feature type="transmembrane region" description="Helical" evidence="9">
    <location>
        <begin position="141"/>
        <end position="160"/>
    </location>
</feature>
<evidence type="ECO:0000256" key="8">
    <source>
        <dbReference type="SAM" id="MobiDB-lite"/>
    </source>
</evidence>
<dbReference type="NCBIfam" id="TIGR00879">
    <property type="entry name" value="SP"/>
    <property type="match status" value="1"/>
</dbReference>
<protein>
    <submittedName>
        <fullName evidence="10">Uncharacterized protein</fullName>
    </submittedName>
</protein>
<dbReference type="InterPro" id="IPR036259">
    <property type="entry name" value="MFS_trans_sf"/>
</dbReference>
<feature type="transmembrane region" description="Helical" evidence="9">
    <location>
        <begin position="48"/>
        <end position="71"/>
    </location>
</feature>
<dbReference type="Gene3D" id="1.20.1250.20">
    <property type="entry name" value="MFS general substrate transporter like domains"/>
    <property type="match status" value="1"/>
</dbReference>
<dbReference type="AlphaFoldDB" id="A0A7R8WLR6"/>
<dbReference type="GO" id="GO:0005886">
    <property type="term" value="C:plasma membrane"/>
    <property type="evidence" value="ECO:0007669"/>
    <property type="project" value="UniProtKB-SubCell"/>
</dbReference>
<proteinExistence type="inferred from homology"/>
<dbReference type="Pfam" id="PF00083">
    <property type="entry name" value="Sugar_tr"/>
    <property type="match status" value="1"/>
</dbReference>
<feature type="transmembrane region" description="Helical" evidence="9">
    <location>
        <begin position="350"/>
        <end position="376"/>
    </location>
</feature>
<feature type="region of interest" description="Disordered" evidence="8">
    <location>
        <begin position="456"/>
        <end position="504"/>
    </location>
</feature>
<dbReference type="GO" id="GO:0005353">
    <property type="term" value="F:fructose transmembrane transporter activity"/>
    <property type="evidence" value="ECO:0007669"/>
    <property type="project" value="UniProtKB-ARBA"/>
</dbReference>
<evidence type="ECO:0000256" key="9">
    <source>
        <dbReference type="SAM" id="Phobius"/>
    </source>
</evidence>
<dbReference type="InterPro" id="IPR005828">
    <property type="entry name" value="MFS_sugar_transport-like"/>
</dbReference>
<dbReference type="InterPro" id="IPR020846">
    <property type="entry name" value="MFS_dom"/>
</dbReference>
<evidence type="ECO:0000256" key="6">
    <source>
        <dbReference type="ARBA" id="ARBA00023136"/>
    </source>
</evidence>
<dbReference type="GO" id="GO:1990539">
    <property type="term" value="P:fructose import across plasma membrane"/>
    <property type="evidence" value="ECO:0007669"/>
    <property type="project" value="UniProtKB-ARBA"/>
</dbReference>
<comment type="subcellular location">
    <subcellularLocation>
        <location evidence="1">Cell membrane</location>
        <topology evidence="1">Multi-pass membrane protein</topology>
    </subcellularLocation>
</comment>
<organism evidence="10">
    <name type="scientific">Cyprideis torosa</name>
    <dbReference type="NCBI Taxonomy" id="163714"/>
    <lineage>
        <taxon>Eukaryota</taxon>
        <taxon>Metazoa</taxon>
        <taxon>Ecdysozoa</taxon>
        <taxon>Arthropoda</taxon>
        <taxon>Crustacea</taxon>
        <taxon>Oligostraca</taxon>
        <taxon>Ostracoda</taxon>
        <taxon>Podocopa</taxon>
        <taxon>Podocopida</taxon>
        <taxon>Cytherocopina</taxon>
        <taxon>Cytheroidea</taxon>
        <taxon>Cytherideidae</taxon>
        <taxon>Cyprideis</taxon>
    </lineage>
</organism>
<dbReference type="PROSITE" id="PS50850">
    <property type="entry name" value="MFS"/>
    <property type="match status" value="1"/>
</dbReference>
<feature type="transmembrane region" description="Helical" evidence="9">
    <location>
        <begin position="322"/>
        <end position="344"/>
    </location>
</feature>
<feature type="transmembrane region" description="Helical" evidence="9">
    <location>
        <begin position="83"/>
        <end position="102"/>
    </location>
</feature>
<evidence type="ECO:0000313" key="10">
    <source>
        <dbReference type="EMBL" id="CAD7231383.1"/>
    </source>
</evidence>
<dbReference type="PRINTS" id="PR00171">
    <property type="entry name" value="SUGRTRNSPORT"/>
</dbReference>
<keyword evidence="6 9" id="KW-0472">Membrane</keyword>
<sequence length="504" mass="54370">MFMFGYNLGVINAPQSVIVGFIKDVDRARKNITNSTDELLLSDSTVDFIWAVVVSIFAVGGMIGGAVGGWLSEAVGRKGGLLLNTWIAIIGAILMWCSFTASSYEMIIIGRFIIGVSCGVSTILSPMYVSEIAPVDRRGGLGVFNQLAVTFGLLVGQVLGLDGLLGDEWPTLLGIILIPPALQFVCLFFCCESPRFLLLQRHSREKARRALVGLRGVIQVEPEIDEILKEHSELASHHREEPSFLDFLTKTWLRRPIVIAVVMQLSQQLNGILAIFYYSTDIFLSAGMSESVATGATCGVGLVMVVMTLVSVPLIETRGRKSLHLFGLVGMFVLSILITISLSVEGTSANIFSVIVVLGYVVFFAIGPGSIPWLITAELFSQTARAKAMAIAVAFNWGSNFLAGISFPFIQDYLKQLVFLPFTALLFLFAAFTYSQVPETKGKTVQEIAALFRATPGGVPSHSADTPPEGNDRASPPDYGTTSAPSEDGGETSDKADLEANAKY</sequence>
<feature type="transmembrane region" description="Helical" evidence="9">
    <location>
        <begin position="291"/>
        <end position="315"/>
    </location>
</feature>
<dbReference type="PANTHER" id="PTHR23503:SF128">
    <property type="entry name" value="GLUCOSE TRANSPORTER TYPE 1"/>
    <property type="match status" value="1"/>
</dbReference>
<feature type="transmembrane region" description="Helical" evidence="9">
    <location>
        <begin position="108"/>
        <end position="129"/>
    </location>
</feature>
<keyword evidence="3" id="KW-1003">Cell membrane</keyword>
<feature type="transmembrane region" description="Helical" evidence="9">
    <location>
        <begin position="388"/>
        <end position="410"/>
    </location>
</feature>
<dbReference type="PANTHER" id="PTHR23503">
    <property type="entry name" value="SOLUTE CARRIER FAMILY 2"/>
    <property type="match status" value="1"/>
</dbReference>
<evidence type="ECO:0000256" key="5">
    <source>
        <dbReference type="ARBA" id="ARBA00022989"/>
    </source>
</evidence>
<dbReference type="EMBL" id="OB663454">
    <property type="protein sequence ID" value="CAD7231383.1"/>
    <property type="molecule type" value="Genomic_DNA"/>
</dbReference>
<reference evidence="10" key="1">
    <citation type="submission" date="2020-11" db="EMBL/GenBank/DDBJ databases">
        <authorList>
            <person name="Tran Van P."/>
        </authorList>
    </citation>
    <scope>NUCLEOTIDE SEQUENCE</scope>
</reference>
<feature type="transmembrane region" description="Helical" evidence="9">
    <location>
        <begin position="416"/>
        <end position="434"/>
    </location>
</feature>
<feature type="transmembrane region" description="Helical" evidence="9">
    <location>
        <begin position="172"/>
        <end position="191"/>
    </location>
</feature>
<dbReference type="InterPro" id="IPR005829">
    <property type="entry name" value="Sugar_transporter_CS"/>
</dbReference>
<dbReference type="FunFam" id="1.20.1250.20:FF:001511">
    <property type="entry name" value="Solute carrier family 2, facilitated glucose transporter member 5"/>
    <property type="match status" value="1"/>
</dbReference>
<gene>
    <name evidence="10" type="ORF">CTOB1V02_LOCUS9230</name>
</gene>
<evidence type="ECO:0000256" key="1">
    <source>
        <dbReference type="ARBA" id="ARBA00004651"/>
    </source>
</evidence>
<dbReference type="InterPro" id="IPR003663">
    <property type="entry name" value="Sugar/inositol_transpt"/>
</dbReference>
<dbReference type="PROSITE" id="PS00217">
    <property type="entry name" value="SUGAR_TRANSPORT_2"/>
    <property type="match status" value="1"/>
</dbReference>
<evidence type="ECO:0000256" key="7">
    <source>
        <dbReference type="RuleBase" id="RU003346"/>
    </source>
</evidence>
<dbReference type="OrthoDB" id="4540492at2759"/>
<dbReference type="InterPro" id="IPR045263">
    <property type="entry name" value="GLUT"/>
</dbReference>
<dbReference type="PROSITE" id="PS00216">
    <property type="entry name" value="SUGAR_TRANSPORT_1"/>
    <property type="match status" value="1"/>
</dbReference>
<keyword evidence="5 9" id="KW-1133">Transmembrane helix</keyword>
<keyword evidence="4 9" id="KW-0812">Transmembrane</keyword>
<evidence type="ECO:0000256" key="2">
    <source>
        <dbReference type="ARBA" id="ARBA00022448"/>
    </source>
</evidence>
<dbReference type="SUPFAM" id="SSF103473">
    <property type="entry name" value="MFS general substrate transporter"/>
    <property type="match status" value="1"/>
</dbReference>
<evidence type="ECO:0000256" key="3">
    <source>
        <dbReference type="ARBA" id="ARBA00022475"/>
    </source>
</evidence>
<keyword evidence="2 7" id="KW-0813">Transport</keyword>
<feature type="transmembrane region" description="Helical" evidence="9">
    <location>
        <begin position="257"/>
        <end position="279"/>
    </location>
</feature>
<evidence type="ECO:0000256" key="4">
    <source>
        <dbReference type="ARBA" id="ARBA00022692"/>
    </source>
</evidence>
<name>A0A7R8WLR6_9CRUS</name>
<comment type="similarity">
    <text evidence="7">Belongs to the major facilitator superfamily. Sugar transporter (TC 2.A.1.1) family.</text>
</comment>
<accession>A0A7R8WLR6</accession>